<dbReference type="Proteomes" id="UP000254978">
    <property type="component" value="Unassembled WGS sequence"/>
</dbReference>
<dbReference type="Pfam" id="PF13649">
    <property type="entry name" value="Methyltransf_25"/>
    <property type="match status" value="1"/>
</dbReference>
<dbReference type="CDD" id="cd02440">
    <property type="entry name" value="AdoMet_MTases"/>
    <property type="match status" value="1"/>
</dbReference>
<keyword evidence="2" id="KW-0808">Transferase</keyword>
<keyword evidence="3" id="KW-1185">Reference proteome</keyword>
<sequence>MTTDAQRLNGFYFFRSWLRDPLRVAAVAPSGTALSELITRDVPAGAGPVLELGPGTGAFTTALLARGVPEADLTLVESGPDFARALRSRFPAARVLCADAADATDPEAPYTAVVSGLPLLSMRADRVQTILASVFARSTPDAAMYQFTYAPRCPVSSSVLAQAGLSAELVGRTLRNLPPASVYRITRAIV</sequence>
<accession>A0A378TK72</accession>
<reference evidence="2 3" key="1">
    <citation type="submission" date="2018-06" db="EMBL/GenBank/DDBJ databases">
        <authorList>
            <consortium name="Pathogen Informatics"/>
            <person name="Doyle S."/>
        </authorList>
    </citation>
    <scope>NUCLEOTIDE SEQUENCE [LARGE SCALE GENOMIC DNA]</scope>
    <source>
        <strain evidence="2 3">NCTC10821</strain>
    </source>
</reference>
<evidence type="ECO:0000313" key="2">
    <source>
        <dbReference type="EMBL" id="STZ61060.1"/>
    </source>
</evidence>
<dbReference type="SUPFAM" id="SSF53335">
    <property type="entry name" value="S-adenosyl-L-methionine-dependent methyltransferases"/>
    <property type="match status" value="1"/>
</dbReference>
<dbReference type="Gene3D" id="3.40.50.150">
    <property type="entry name" value="Vaccinia Virus protein VP39"/>
    <property type="match status" value="1"/>
</dbReference>
<dbReference type="EMBL" id="UGQT01000001">
    <property type="protein sequence ID" value="STZ61060.1"/>
    <property type="molecule type" value="Genomic_DNA"/>
</dbReference>
<dbReference type="OrthoDB" id="3528482at2"/>
<dbReference type="GO" id="GO:0032259">
    <property type="term" value="P:methylation"/>
    <property type="evidence" value="ECO:0007669"/>
    <property type="project" value="UniProtKB-KW"/>
</dbReference>
<dbReference type="InterPro" id="IPR041698">
    <property type="entry name" value="Methyltransf_25"/>
</dbReference>
<feature type="domain" description="Methyltransferase" evidence="1">
    <location>
        <begin position="49"/>
        <end position="136"/>
    </location>
</feature>
<organism evidence="2 3">
    <name type="scientific">Mycolicibacterium tokaiense</name>
    <dbReference type="NCBI Taxonomy" id="39695"/>
    <lineage>
        <taxon>Bacteria</taxon>
        <taxon>Bacillati</taxon>
        <taxon>Actinomycetota</taxon>
        <taxon>Actinomycetes</taxon>
        <taxon>Mycobacteriales</taxon>
        <taxon>Mycobacteriaceae</taxon>
        <taxon>Mycolicibacterium</taxon>
    </lineage>
</organism>
<dbReference type="RefSeq" id="WP_115280086.1">
    <property type="nucleotide sequence ID" value="NZ_AP022600.1"/>
</dbReference>
<dbReference type="AlphaFoldDB" id="A0A378TK72"/>
<gene>
    <name evidence="2" type="ORF">NCTC10821_04604</name>
</gene>
<evidence type="ECO:0000259" key="1">
    <source>
        <dbReference type="Pfam" id="PF13649"/>
    </source>
</evidence>
<dbReference type="GO" id="GO:0008168">
    <property type="term" value="F:methyltransferase activity"/>
    <property type="evidence" value="ECO:0007669"/>
    <property type="project" value="UniProtKB-KW"/>
</dbReference>
<keyword evidence="2" id="KW-0489">Methyltransferase</keyword>
<proteinExistence type="predicted"/>
<dbReference type="InterPro" id="IPR029063">
    <property type="entry name" value="SAM-dependent_MTases_sf"/>
</dbReference>
<protein>
    <submittedName>
        <fullName evidence="2">16S ribosomal RNA methyltransferase KsgA/Dim1 family protein</fullName>
    </submittedName>
</protein>
<name>A0A378TK72_9MYCO</name>
<evidence type="ECO:0000313" key="3">
    <source>
        <dbReference type="Proteomes" id="UP000254978"/>
    </source>
</evidence>